<name>E0XTA6_9PROT</name>
<dbReference type="AlphaFoldDB" id="E0XTA6"/>
<organism evidence="1">
    <name type="scientific">uncultured alpha proteobacterium HF0130_20P23</name>
    <dbReference type="NCBI Taxonomy" id="710809"/>
    <lineage>
        <taxon>Bacteria</taxon>
        <taxon>Pseudomonadati</taxon>
        <taxon>Pseudomonadota</taxon>
        <taxon>Alphaproteobacteria</taxon>
        <taxon>environmental samples</taxon>
    </lineage>
</organism>
<protein>
    <submittedName>
        <fullName evidence="1">Uncharacterized protein</fullName>
    </submittedName>
</protein>
<evidence type="ECO:0000313" key="1">
    <source>
        <dbReference type="EMBL" id="ADI17647.1"/>
    </source>
</evidence>
<accession>E0XTA6</accession>
<dbReference type="EMBL" id="GU474870">
    <property type="protein sequence ID" value="ADI17647.1"/>
    <property type="molecule type" value="Genomic_DNA"/>
</dbReference>
<sequence>MTEEEKMRWFLLRASTVVGDRVQHFDDVLEDKFFNVLESLFFEKDNPLETKDEEFEKVFRFVTEEIDRG</sequence>
<proteinExistence type="predicted"/>
<reference evidence="1" key="1">
    <citation type="journal article" date="2011" name="Environ. Microbiol.">
        <title>Time-series analyses of Monterey Bay coastal microbial picoplankton using a 'genome proxy' microarray.</title>
        <authorList>
            <person name="Rich V.I."/>
            <person name="Pham V.D."/>
            <person name="Eppley J."/>
            <person name="Shi Y."/>
            <person name="DeLong E.F."/>
        </authorList>
    </citation>
    <scope>NUCLEOTIDE SEQUENCE</scope>
</reference>